<feature type="chain" id="PRO_5025503537" description="Secreted protein" evidence="1">
    <location>
        <begin position="19"/>
        <end position="88"/>
    </location>
</feature>
<keyword evidence="1" id="KW-0732">Signal</keyword>
<reference evidence="2" key="1">
    <citation type="submission" date="2020-01" db="EMBL/GenBank/DDBJ databases">
        <authorList>
            <consortium name="DOE Joint Genome Institute"/>
            <person name="Haridas S."/>
            <person name="Albert R."/>
            <person name="Binder M."/>
            <person name="Bloem J."/>
            <person name="Labutti K."/>
            <person name="Salamov A."/>
            <person name="Andreopoulos B."/>
            <person name="Baker S.E."/>
            <person name="Barry K."/>
            <person name="Bills G."/>
            <person name="Bluhm B.H."/>
            <person name="Cannon C."/>
            <person name="Castanera R."/>
            <person name="Culley D.E."/>
            <person name="Daum C."/>
            <person name="Ezra D."/>
            <person name="Gonzalez J.B."/>
            <person name="Henrissat B."/>
            <person name="Kuo A."/>
            <person name="Liang C."/>
            <person name="Lipzen A."/>
            <person name="Lutzoni F."/>
            <person name="Magnuson J."/>
            <person name="Mondo S."/>
            <person name="Nolan M."/>
            <person name="Ohm R."/>
            <person name="Pangilinan J."/>
            <person name="Park H.-J."/>
            <person name="Ramirez L."/>
            <person name="Alfaro M."/>
            <person name="Sun H."/>
            <person name="Tritt A."/>
            <person name="Yoshinaga Y."/>
            <person name="Zwiers L.-H."/>
            <person name="Turgeon B.G."/>
            <person name="Goodwin S.B."/>
            <person name="Spatafora J.W."/>
            <person name="Crous P.W."/>
            <person name="Grigoriev I.V."/>
        </authorList>
    </citation>
    <scope>NUCLEOTIDE SEQUENCE</scope>
    <source>
        <strain evidence="2">P77</strain>
    </source>
</reference>
<accession>A0A6A5K8F2</accession>
<name>A0A6A5K8F2_9PLEO</name>
<feature type="signal peptide" evidence="1">
    <location>
        <begin position="1"/>
        <end position="18"/>
    </location>
</feature>
<evidence type="ECO:0000313" key="2">
    <source>
        <dbReference type="EMBL" id="KAF1832570.1"/>
    </source>
</evidence>
<dbReference type="Proteomes" id="UP000800040">
    <property type="component" value="Unassembled WGS sequence"/>
</dbReference>
<proteinExistence type="predicted"/>
<sequence length="88" mass="9541">MIVVALVRFTSFALRGWGVESAAKQGIVPYWFCSRSDGSERVSRNALNSDSVRTYCSDVLASKCMHGCAVQDRGGECSSERLTGVFAV</sequence>
<organism evidence="2 3">
    <name type="scientific">Decorospora gaudefroyi</name>
    <dbReference type="NCBI Taxonomy" id="184978"/>
    <lineage>
        <taxon>Eukaryota</taxon>
        <taxon>Fungi</taxon>
        <taxon>Dikarya</taxon>
        <taxon>Ascomycota</taxon>
        <taxon>Pezizomycotina</taxon>
        <taxon>Dothideomycetes</taxon>
        <taxon>Pleosporomycetidae</taxon>
        <taxon>Pleosporales</taxon>
        <taxon>Pleosporineae</taxon>
        <taxon>Pleosporaceae</taxon>
        <taxon>Decorospora</taxon>
    </lineage>
</organism>
<dbReference type="EMBL" id="ML975336">
    <property type="protein sequence ID" value="KAF1832570.1"/>
    <property type="molecule type" value="Genomic_DNA"/>
</dbReference>
<gene>
    <name evidence="2" type="ORF">BDW02DRAFT_570957</name>
</gene>
<evidence type="ECO:0000313" key="3">
    <source>
        <dbReference type="Proteomes" id="UP000800040"/>
    </source>
</evidence>
<evidence type="ECO:0008006" key="4">
    <source>
        <dbReference type="Google" id="ProtNLM"/>
    </source>
</evidence>
<protein>
    <recommendedName>
        <fullName evidence="4">Secreted protein</fullName>
    </recommendedName>
</protein>
<dbReference type="AlphaFoldDB" id="A0A6A5K8F2"/>
<keyword evidence="3" id="KW-1185">Reference proteome</keyword>
<evidence type="ECO:0000256" key="1">
    <source>
        <dbReference type="SAM" id="SignalP"/>
    </source>
</evidence>